<dbReference type="AlphaFoldDB" id="A0A7S0MMV5"/>
<proteinExistence type="predicted"/>
<gene>
    <name evidence="1" type="ORF">CCUR1050_LOCUS23861</name>
</gene>
<accession>A0A7S0MMV5</accession>
<organism evidence="1">
    <name type="scientific">Cryptomonas curvata</name>
    <dbReference type="NCBI Taxonomy" id="233186"/>
    <lineage>
        <taxon>Eukaryota</taxon>
        <taxon>Cryptophyceae</taxon>
        <taxon>Cryptomonadales</taxon>
        <taxon>Cryptomonadaceae</taxon>
        <taxon>Cryptomonas</taxon>
    </lineage>
</organism>
<dbReference type="EMBL" id="HBEZ01043361">
    <property type="protein sequence ID" value="CAD8646176.1"/>
    <property type="molecule type" value="Transcribed_RNA"/>
</dbReference>
<evidence type="ECO:0000313" key="1">
    <source>
        <dbReference type="EMBL" id="CAD8646176.1"/>
    </source>
</evidence>
<protein>
    <submittedName>
        <fullName evidence="1">Uncharacterized protein</fullName>
    </submittedName>
</protein>
<sequence length="101" mass="11121">MSAESCFGKLWPSCGGFPPWLDTRMTPHTTREASHMEDTCTSVLIVTLPSPSSSGADLALISSQKDSLYLQCPGLQIALLVQAARCILYFLILRPYETVWV</sequence>
<reference evidence="1" key="1">
    <citation type="submission" date="2021-01" db="EMBL/GenBank/DDBJ databases">
        <authorList>
            <person name="Corre E."/>
            <person name="Pelletier E."/>
            <person name="Niang G."/>
            <person name="Scheremetjew M."/>
            <person name="Finn R."/>
            <person name="Kale V."/>
            <person name="Holt S."/>
            <person name="Cochrane G."/>
            <person name="Meng A."/>
            <person name="Brown T."/>
            <person name="Cohen L."/>
        </authorList>
    </citation>
    <scope>NUCLEOTIDE SEQUENCE</scope>
    <source>
        <strain evidence="1">CCAP979/52</strain>
    </source>
</reference>
<name>A0A7S0MMV5_9CRYP</name>